<evidence type="ECO:0000313" key="2">
    <source>
        <dbReference type="Proteomes" id="UP000494116"/>
    </source>
</evidence>
<dbReference type="EMBL" id="CADIJS010000001">
    <property type="protein sequence ID" value="CAB3678002.1"/>
    <property type="molecule type" value="Genomic_DNA"/>
</dbReference>
<reference evidence="1 2" key="1">
    <citation type="submission" date="2020-04" db="EMBL/GenBank/DDBJ databases">
        <authorList>
            <person name="De Canck E."/>
        </authorList>
    </citation>
    <scope>NUCLEOTIDE SEQUENCE [LARGE SCALE GENOMIC DNA]</scope>
    <source>
        <strain evidence="1 2">LMG 1873</strain>
    </source>
</reference>
<proteinExistence type="predicted"/>
<accession>A0ABM8KU91</accession>
<comment type="caution">
    <text evidence="1">The sequence shown here is derived from an EMBL/GenBank/DDBJ whole genome shotgun (WGS) entry which is preliminary data.</text>
</comment>
<name>A0ABM8KU91_9BURK</name>
<keyword evidence="2" id="KW-1185">Reference proteome</keyword>
<protein>
    <submittedName>
        <fullName evidence="1">Uncharacterized protein</fullName>
    </submittedName>
</protein>
<gene>
    <name evidence="1" type="ORF">LMG1873_01484</name>
</gene>
<evidence type="ECO:0000313" key="1">
    <source>
        <dbReference type="EMBL" id="CAB3678002.1"/>
    </source>
</evidence>
<sequence>MHWNGAIFGVGLPGTGKGKSARGLPLRQKPFFWPSHCWLRVSRGRTANLRRKCNAGFRLQKRLKKFLHRTKNLGTIHSSDVETQSARCKTPTAQRAEGQLPTCHGCLLHPPPLVDLARDLTISGFFLSPINMSLFVGKPRLVVAQRAPILPMEASAFSLGYFVCARAESSTIVCMKSVFPLGQTTPPGALRFVPVNCTSLSLPYMGVTPGSHNGGPVSKTNQR</sequence>
<dbReference type="Proteomes" id="UP000494116">
    <property type="component" value="Unassembled WGS sequence"/>
</dbReference>
<organism evidence="1 2">
    <name type="scientific">Achromobacter piechaudii</name>
    <dbReference type="NCBI Taxonomy" id="72556"/>
    <lineage>
        <taxon>Bacteria</taxon>
        <taxon>Pseudomonadati</taxon>
        <taxon>Pseudomonadota</taxon>
        <taxon>Betaproteobacteria</taxon>
        <taxon>Burkholderiales</taxon>
        <taxon>Alcaligenaceae</taxon>
        <taxon>Achromobacter</taxon>
    </lineage>
</organism>